<dbReference type="InterPro" id="IPR020617">
    <property type="entry name" value="Thiolase_C"/>
</dbReference>
<name>A0ABV7Z0C9_9BACT</name>
<dbReference type="Pfam" id="PF02803">
    <property type="entry name" value="Thiolase_C"/>
    <property type="match status" value="1"/>
</dbReference>
<dbReference type="PANTHER" id="PTHR18919:SF107">
    <property type="entry name" value="ACETYL-COA ACETYLTRANSFERASE, CYTOSOLIC"/>
    <property type="match status" value="1"/>
</dbReference>
<dbReference type="InterPro" id="IPR020616">
    <property type="entry name" value="Thiolase_N"/>
</dbReference>
<dbReference type="GO" id="GO:0016746">
    <property type="term" value="F:acyltransferase activity"/>
    <property type="evidence" value="ECO:0007669"/>
    <property type="project" value="UniProtKB-KW"/>
</dbReference>
<dbReference type="Pfam" id="PF00108">
    <property type="entry name" value="Thiolase_N"/>
    <property type="match status" value="1"/>
</dbReference>
<evidence type="ECO:0000256" key="4">
    <source>
        <dbReference type="RuleBase" id="RU003557"/>
    </source>
</evidence>
<keyword evidence="2 4" id="KW-0808">Transferase</keyword>
<dbReference type="EC" id="2.3.1.-" evidence="7"/>
<feature type="domain" description="Thiolase N-terminal" evidence="5">
    <location>
        <begin position="3"/>
        <end position="241"/>
    </location>
</feature>
<comment type="caution">
    <text evidence="7">The sequence shown here is derived from an EMBL/GenBank/DDBJ whole genome shotgun (WGS) entry which is preliminary data.</text>
</comment>
<dbReference type="InterPro" id="IPR016039">
    <property type="entry name" value="Thiolase-like"/>
</dbReference>
<evidence type="ECO:0000256" key="3">
    <source>
        <dbReference type="ARBA" id="ARBA00023315"/>
    </source>
</evidence>
<reference evidence="8" key="1">
    <citation type="journal article" date="2019" name="Int. J. Syst. Evol. Microbiol.">
        <title>The Global Catalogue of Microorganisms (GCM) 10K type strain sequencing project: providing services to taxonomists for standard genome sequencing and annotation.</title>
        <authorList>
            <consortium name="The Broad Institute Genomics Platform"/>
            <consortium name="The Broad Institute Genome Sequencing Center for Infectious Disease"/>
            <person name="Wu L."/>
            <person name="Ma J."/>
        </authorList>
    </citation>
    <scope>NUCLEOTIDE SEQUENCE [LARGE SCALE GENOMIC DNA]</scope>
    <source>
        <strain evidence="8">CECT 7956</strain>
    </source>
</reference>
<evidence type="ECO:0000259" key="6">
    <source>
        <dbReference type="Pfam" id="PF02803"/>
    </source>
</evidence>
<protein>
    <submittedName>
        <fullName evidence="7">Thiolase family protein</fullName>
        <ecNumber evidence="7">2.3.1.-</ecNumber>
    </submittedName>
</protein>
<evidence type="ECO:0000313" key="7">
    <source>
        <dbReference type="EMBL" id="MFC3813018.1"/>
    </source>
</evidence>
<dbReference type="PIRSF" id="PIRSF000429">
    <property type="entry name" value="Ac-CoA_Ac_transf"/>
    <property type="match status" value="1"/>
</dbReference>
<gene>
    <name evidence="7" type="ORF">ACFOOI_20305</name>
</gene>
<feature type="domain" description="Thiolase C-terminal" evidence="6">
    <location>
        <begin position="249"/>
        <end position="369"/>
    </location>
</feature>
<accession>A0ABV7Z0C9</accession>
<evidence type="ECO:0000313" key="8">
    <source>
        <dbReference type="Proteomes" id="UP001595616"/>
    </source>
</evidence>
<organism evidence="7 8">
    <name type="scientific">Lacihabitans lacunae</name>
    <dbReference type="NCBI Taxonomy" id="1028214"/>
    <lineage>
        <taxon>Bacteria</taxon>
        <taxon>Pseudomonadati</taxon>
        <taxon>Bacteroidota</taxon>
        <taxon>Cytophagia</taxon>
        <taxon>Cytophagales</taxon>
        <taxon>Leadbetterellaceae</taxon>
        <taxon>Lacihabitans</taxon>
    </lineage>
</organism>
<dbReference type="Gene3D" id="3.40.47.10">
    <property type="match status" value="2"/>
</dbReference>
<dbReference type="Proteomes" id="UP001595616">
    <property type="component" value="Unassembled WGS sequence"/>
</dbReference>
<dbReference type="EMBL" id="JBHRYQ010000001">
    <property type="protein sequence ID" value="MFC3813018.1"/>
    <property type="molecule type" value="Genomic_DNA"/>
</dbReference>
<dbReference type="NCBIfam" id="TIGR01930">
    <property type="entry name" value="AcCoA-C-Actrans"/>
    <property type="match status" value="1"/>
</dbReference>
<dbReference type="RefSeq" id="WP_379839924.1">
    <property type="nucleotide sequence ID" value="NZ_JBHRYQ010000001.1"/>
</dbReference>
<keyword evidence="8" id="KW-1185">Reference proteome</keyword>
<dbReference type="CDD" id="cd00751">
    <property type="entry name" value="thiolase"/>
    <property type="match status" value="1"/>
</dbReference>
<proteinExistence type="inferred from homology"/>
<dbReference type="InterPro" id="IPR002155">
    <property type="entry name" value="Thiolase"/>
</dbReference>
<keyword evidence="3 4" id="KW-0012">Acyltransferase</keyword>
<evidence type="ECO:0000256" key="1">
    <source>
        <dbReference type="ARBA" id="ARBA00010982"/>
    </source>
</evidence>
<evidence type="ECO:0000256" key="2">
    <source>
        <dbReference type="ARBA" id="ARBA00022679"/>
    </source>
</evidence>
<evidence type="ECO:0000259" key="5">
    <source>
        <dbReference type="Pfam" id="PF00108"/>
    </source>
</evidence>
<dbReference type="SUPFAM" id="SSF53901">
    <property type="entry name" value="Thiolase-like"/>
    <property type="match status" value="1"/>
</dbReference>
<comment type="similarity">
    <text evidence="1 4">Belongs to the thiolase-like superfamily. Thiolase family.</text>
</comment>
<dbReference type="PANTHER" id="PTHR18919">
    <property type="entry name" value="ACETYL-COA C-ACYLTRANSFERASE"/>
    <property type="match status" value="1"/>
</dbReference>
<sequence>MSYIIDAVRVPIGKVNGIYRHVLPEELAAFLIKSLIERNPGLEVIVQEVILANAFGTGGNMARYATLAAGLSNKVPAFTIDSQCSGGLKSIEIAHQYIKSGNLEYILAGGMESKSLSPEKKYHPNDKRGKGDFSYKIAKFSPEQTSEEPLLDAAEQVALNLGVSKMELLEWCLDSHKKAATAISSLILNSFISRLEAGHTDQSIKPNLSLGLLKKASSEKLIDKTTSSHFNDASAVLFLSKNDSFGEKKAIAKILETITVGADPNLAPAAIMTALDALLLKSKIDIADIDLFEINESFAINPLLIIKNKGVSAQKVNVLGGALAYGHAYGASGAINLLHLCVSLQTFNKKLGVVIIPAAGGLATAMLIENLKNDI</sequence>